<gene>
    <name evidence="3" type="ORF">N864_05395</name>
</gene>
<evidence type="ECO:0000259" key="1">
    <source>
        <dbReference type="Pfam" id="PF00501"/>
    </source>
</evidence>
<comment type="caution">
    <text evidence="3">The sequence shown here is derived from an EMBL/GenBank/DDBJ whole genome shotgun (WGS) entry which is preliminary data.</text>
</comment>
<dbReference type="PATRIC" id="fig|584657.3.peg.2793"/>
<dbReference type="PANTHER" id="PTHR43767:SF7">
    <property type="entry name" value="MEDIUM_LONG-CHAIN-FATTY-ACID--COA LIGASE FADD8"/>
    <property type="match status" value="1"/>
</dbReference>
<dbReference type="RefSeq" id="WP_034717874.1">
    <property type="nucleotide sequence ID" value="NZ_AWQS01000123.1"/>
</dbReference>
<feature type="domain" description="AMP-dependent synthetase/ligase" evidence="1">
    <location>
        <begin position="8"/>
        <end position="349"/>
    </location>
</feature>
<dbReference type="InterPro" id="IPR042099">
    <property type="entry name" value="ANL_N_sf"/>
</dbReference>
<accession>W9GGW5</accession>
<evidence type="ECO:0000313" key="3">
    <source>
        <dbReference type="EMBL" id="EWT05325.1"/>
    </source>
</evidence>
<reference evidence="4" key="1">
    <citation type="submission" date="2013-08" db="EMBL/GenBank/DDBJ databases">
        <title>Intrasporangium oryzae NRRL B-24470.</title>
        <authorList>
            <person name="Liu H."/>
            <person name="Wang G."/>
        </authorList>
    </citation>
    <scope>NUCLEOTIDE SEQUENCE [LARGE SCALE GENOMIC DNA]</scope>
    <source>
        <strain evidence="4">Q5-1</strain>
    </source>
</reference>
<dbReference type="AlphaFoldDB" id="W9GGW5"/>
<dbReference type="SUPFAM" id="SSF56801">
    <property type="entry name" value="Acetyl-CoA synthetase-like"/>
    <property type="match status" value="1"/>
</dbReference>
<dbReference type="PANTHER" id="PTHR43767">
    <property type="entry name" value="LONG-CHAIN-FATTY-ACID--COA LIGASE"/>
    <property type="match status" value="1"/>
</dbReference>
<evidence type="ECO:0000259" key="2">
    <source>
        <dbReference type="Pfam" id="PF13193"/>
    </source>
</evidence>
<dbReference type="GO" id="GO:0016877">
    <property type="term" value="F:ligase activity, forming carbon-sulfur bonds"/>
    <property type="evidence" value="ECO:0007669"/>
    <property type="project" value="UniProtKB-ARBA"/>
</dbReference>
<protein>
    <submittedName>
        <fullName evidence="3">Long-chain fatty acid--CoA ligase</fullName>
    </submittedName>
</protein>
<proteinExistence type="predicted"/>
<feature type="domain" description="AMP-binding enzyme C-terminal" evidence="2">
    <location>
        <begin position="399"/>
        <end position="474"/>
    </location>
</feature>
<name>W9GGW5_9MICO</name>
<dbReference type="InterPro" id="IPR025110">
    <property type="entry name" value="AMP-bd_C"/>
</dbReference>
<dbReference type="InterPro" id="IPR045851">
    <property type="entry name" value="AMP-bd_C_sf"/>
</dbReference>
<dbReference type="EMBL" id="AWQS01000123">
    <property type="protein sequence ID" value="EWT05325.1"/>
    <property type="molecule type" value="Genomic_DNA"/>
</dbReference>
<evidence type="ECO:0000313" key="4">
    <source>
        <dbReference type="Proteomes" id="UP000019494"/>
    </source>
</evidence>
<keyword evidence="3" id="KW-0436">Ligase</keyword>
<dbReference type="OrthoDB" id="9803968at2"/>
<keyword evidence="4" id="KW-1185">Reference proteome</keyword>
<organism evidence="3 4">
    <name type="scientific">Intrasporangium chromatireducens Q5-1</name>
    <dbReference type="NCBI Taxonomy" id="584657"/>
    <lineage>
        <taxon>Bacteria</taxon>
        <taxon>Bacillati</taxon>
        <taxon>Actinomycetota</taxon>
        <taxon>Actinomycetes</taxon>
        <taxon>Micrococcales</taxon>
        <taxon>Intrasporangiaceae</taxon>
        <taxon>Intrasporangium</taxon>
    </lineage>
</organism>
<dbReference type="Gene3D" id="3.30.300.30">
    <property type="match status" value="1"/>
</dbReference>
<dbReference type="InterPro" id="IPR000873">
    <property type="entry name" value="AMP-dep_synth/lig_dom"/>
</dbReference>
<dbReference type="Pfam" id="PF13193">
    <property type="entry name" value="AMP-binding_C"/>
    <property type="match status" value="1"/>
</dbReference>
<dbReference type="Proteomes" id="UP000019494">
    <property type="component" value="Unassembled WGS sequence"/>
</dbReference>
<dbReference type="PROSITE" id="PS00455">
    <property type="entry name" value="AMP_BINDING"/>
    <property type="match status" value="1"/>
</dbReference>
<dbReference type="Gene3D" id="3.40.50.12780">
    <property type="entry name" value="N-terminal domain of ligase-like"/>
    <property type="match status" value="1"/>
</dbReference>
<sequence>MDVAELIRRAALEFGDAPALRTSTTVMSFLEFDEQTERIGNGLLAQGLERGDRVGVLLPNGVDVVLVYYALAKSGLVRVPLNIKDTEGDHRYKLGDSGAQVLITDLPGFETTTRVVTCADLHEFASSASAEPGDHRWRADELYRIGYTGGTTGRPKGVLLTHGIEMALLRNYLIDLLPGLQPGDRMLHAAPMTHATGSFFLPHLVRGGCNIIMESFDADRLVQFIGDVNPTCMFLVPTMISMLVDHPRAEAGMTPSLRRLCYGASPIAPSVAQKAIGLFGPVLTQTYGQSEAPMTITLLRPEDHDRVGCAGRPYTFVDVQVHNEAGQQVQAGQEGEVVVRGDIVTPGYHQRPDATAETLRDGWLHTGDIGRFDDHGYLYLLDRKNDLIISGGYNVYPREVEDVLMSHPAVLEAAVYGLPDERWGQLVHAAVALAAGADVSSDDLIAYCRDRLPSSKRPRHVSCLPSLPKSPAGKILRREVASSLSRSLGN</sequence>
<dbReference type="InterPro" id="IPR020845">
    <property type="entry name" value="AMP-binding_CS"/>
</dbReference>
<dbReference type="InterPro" id="IPR050237">
    <property type="entry name" value="ATP-dep_AMP-bd_enzyme"/>
</dbReference>
<dbReference type="Pfam" id="PF00501">
    <property type="entry name" value="AMP-binding"/>
    <property type="match status" value="1"/>
</dbReference>